<dbReference type="Proteomes" id="UP000076842">
    <property type="component" value="Unassembled WGS sequence"/>
</dbReference>
<sequence>MARVSTRLPVRHVVLFFLACCLLLAARRHVKSLVFRYTQTSFAPYLPLAPYAGCAPSSGLSQPREKAAILLLLREADLPELLPTLQNFESKFNGAFRYPYVLLSTPDEEPFSPEFRTAVAGVLPDGAGVEYAQVGPDDWGIPDWLNATEVREGFAEQGAAGVQYGGREGYHHMCRFYAGLFARQEVLQKYDWYWRLEPGVRFYCRISYDPFRFLALRNQVYGFVITIVETANTIPTLFSALSSHISAYNLSPASSTFWHFLTRPKHDSQQGEYNMCHFWTNFEIGDLRFFRGEEYQALFDSLDKEGGFYTERWGDAPVRTLALGLLADTDRVHYFEDFAYKHDQFLHCPPKKLGCECDCPAFDDDANRDIDRNGWYSCVPEWREAQRLDPVGRWVEGKAS</sequence>
<dbReference type="GO" id="GO:0000032">
    <property type="term" value="P:cell wall mannoprotein biosynthetic process"/>
    <property type="evidence" value="ECO:0007669"/>
    <property type="project" value="TreeGrafter"/>
</dbReference>
<dbReference type="GO" id="GO:0000026">
    <property type="term" value="F:alpha-1,2-mannosyltransferase activity"/>
    <property type="evidence" value="ECO:0007669"/>
    <property type="project" value="TreeGrafter"/>
</dbReference>
<dbReference type="SUPFAM" id="SSF53448">
    <property type="entry name" value="Nucleotide-diphospho-sugar transferases"/>
    <property type="match status" value="1"/>
</dbReference>
<feature type="active site" description="Nucleophile" evidence="3">
    <location>
        <position position="283"/>
    </location>
</feature>
<dbReference type="FunCoup" id="A0A165EPM9">
    <property type="interactions" value="62"/>
</dbReference>
<dbReference type="InterPro" id="IPR029044">
    <property type="entry name" value="Nucleotide-diphossugar_trans"/>
</dbReference>
<dbReference type="InterPro" id="IPR002685">
    <property type="entry name" value="Glyco_trans_15"/>
</dbReference>
<evidence type="ECO:0000313" key="4">
    <source>
        <dbReference type="EMBL" id="KZT55284.1"/>
    </source>
</evidence>
<reference evidence="4 5" key="1">
    <citation type="journal article" date="2016" name="Mol. Biol. Evol.">
        <title>Comparative Genomics of Early-Diverging Mushroom-Forming Fungi Provides Insights into the Origins of Lignocellulose Decay Capabilities.</title>
        <authorList>
            <person name="Nagy L.G."/>
            <person name="Riley R."/>
            <person name="Tritt A."/>
            <person name="Adam C."/>
            <person name="Daum C."/>
            <person name="Floudas D."/>
            <person name="Sun H."/>
            <person name="Yadav J.S."/>
            <person name="Pangilinan J."/>
            <person name="Larsson K.H."/>
            <person name="Matsuura K."/>
            <person name="Barry K."/>
            <person name="Labutti K."/>
            <person name="Kuo R."/>
            <person name="Ohm R.A."/>
            <person name="Bhattacharya S.S."/>
            <person name="Shirouzu T."/>
            <person name="Yoshinaga Y."/>
            <person name="Martin F.M."/>
            <person name="Grigoriev I.V."/>
            <person name="Hibbett D.S."/>
        </authorList>
    </citation>
    <scope>NUCLEOTIDE SEQUENCE [LARGE SCALE GENOMIC DNA]</scope>
    <source>
        <strain evidence="4 5">HHB12733</strain>
    </source>
</reference>
<dbReference type="Pfam" id="PF01793">
    <property type="entry name" value="Glyco_transf_15"/>
    <property type="match status" value="1"/>
</dbReference>
<organism evidence="4 5">
    <name type="scientific">Calocera cornea HHB12733</name>
    <dbReference type="NCBI Taxonomy" id="1353952"/>
    <lineage>
        <taxon>Eukaryota</taxon>
        <taxon>Fungi</taxon>
        <taxon>Dikarya</taxon>
        <taxon>Basidiomycota</taxon>
        <taxon>Agaricomycotina</taxon>
        <taxon>Dacrymycetes</taxon>
        <taxon>Dacrymycetales</taxon>
        <taxon>Dacrymycetaceae</taxon>
        <taxon>Calocera</taxon>
    </lineage>
</organism>
<dbReference type="AlphaFoldDB" id="A0A165EPM9"/>
<proteinExistence type="inferred from homology"/>
<dbReference type="Gene3D" id="3.90.550.10">
    <property type="entry name" value="Spore Coat Polysaccharide Biosynthesis Protein SpsA, Chain A"/>
    <property type="match status" value="1"/>
</dbReference>
<protein>
    <submittedName>
        <fullName evidence="4">Glycosyltransferase family 15 protein</fullName>
    </submittedName>
</protein>
<keyword evidence="2 4" id="KW-0808">Transferase</keyword>
<dbReference type="PANTHER" id="PTHR31121:SF2">
    <property type="entry name" value="MANNOSYLTRANSFERASE KTR5-RELATED"/>
    <property type="match status" value="1"/>
</dbReference>
<comment type="similarity">
    <text evidence="1">Belongs to the glycosyltransferase 15 family.</text>
</comment>
<dbReference type="PIRSF" id="PIRSF018153">
    <property type="entry name" value="Glyco_trans_15"/>
    <property type="match status" value="1"/>
</dbReference>
<evidence type="ECO:0000313" key="5">
    <source>
        <dbReference type="Proteomes" id="UP000076842"/>
    </source>
</evidence>
<dbReference type="GO" id="GO:0005794">
    <property type="term" value="C:Golgi apparatus"/>
    <property type="evidence" value="ECO:0007669"/>
    <property type="project" value="TreeGrafter"/>
</dbReference>
<accession>A0A165EPM9</accession>
<gene>
    <name evidence="4" type="ORF">CALCODRAFT_484935</name>
</gene>
<name>A0A165EPM9_9BASI</name>
<evidence type="ECO:0000256" key="2">
    <source>
        <dbReference type="ARBA" id="ARBA00022679"/>
    </source>
</evidence>
<dbReference type="PANTHER" id="PTHR31121">
    <property type="entry name" value="ALPHA-1,2 MANNOSYLTRANSFERASE KTR1"/>
    <property type="match status" value="1"/>
</dbReference>
<dbReference type="InParanoid" id="A0A165EPM9"/>
<dbReference type="STRING" id="1353952.A0A165EPM9"/>
<dbReference type="GO" id="GO:0016020">
    <property type="term" value="C:membrane"/>
    <property type="evidence" value="ECO:0007669"/>
    <property type="project" value="InterPro"/>
</dbReference>
<dbReference type="GO" id="GO:0006487">
    <property type="term" value="P:protein N-linked glycosylation"/>
    <property type="evidence" value="ECO:0007669"/>
    <property type="project" value="TreeGrafter"/>
</dbReference>
<evidence type="ECO:0000256" key="1">
    <source>
        <dbReference type="ARBA" id="ARBA00007677"/>
    </source>
</evidence>
<evidence type="ECO:0000256" key="3">
    <source>
        <dbReference type="PIRSR" id="PIRSR018153-1"/>
    </source>
</evidence>
<dbReference type="OrthoDB" id="439943at2759"/>
<keyword evidence="5" id="KW-1185">Reference proteome</keyword>
<dbReference type="EMBL" id="KV423998">
    <property type="protein sequence ID" value="KZT55284.1"/>
    <property type="molecule type" value="Genomic_DNA"/>
</dbReference>